<evidence type="ECO:0000313" key="9">
    <source>
        <dbReference type="EMBL" id="KAK9822749.1"/>
    </source>
</evidence>
<feature type="region of interest" description="Disordered" evidence="6">
    <location>
        <begin position="431"/>
        <end position="538"/>
    </location>
</feature>
<dbReference type="SMART" id="SM00248">
    <property type="entry name" value="ANK"/>
    <property type="match status" value="2"/>
</dbReference>
<dbReference type="GO" id="GO:0005737">
    <property type="term" value="C:cytoplasm"/>
    <property type="evidence" value="ECO:0007669"/>
    <property type="project" value="InterPro"/>
</dbReference>
<feature type="region of interest" description="Disordered" evidence="6">
    <location>
        <begin position="231"/>
        <end position="284"/>
    </location>
</feature>
<keyword evidence="5" id="KW-0175">Coiled coil</keyword>
<evidence type="ECO:0000256" key="6">
    <source>
        <dbReference type="SAM" id="MobiDB-lite"/>
    </source>
</evidence>
<dbReference type="SMART" id="SM00233">
    <property type="entry name" value="PH"/>
    <property type="match status" value="1"/>
</dbReference>
<dbReference type="GO" id="GO:0005096">
    <property type="term" value="F:GTPase activator activity"/>
    <property type="evidence" value="ECO:0007669"/>
    <property type="project" value="InterPro"/>
</dbReference>
<evidence type="ECO:0000256" key="2">
    <source>
        <dbReference type="ARBA" id="ARBA00022771"/>
    </source>
</evidence>
<dbReference type="Gene3D" id="1.10.220.150">
    <property type="entry name" value="Arf GTPase activating protein"/>
    <property type="match status" value="1"/>
</dbReference>
<evidence type="ECO:0000256" key="5">
    <source>
        <dbReference type="SAM" id="Coils"/>
    </source>
</evidence>
<dbReference type="Gene3D" id="1.20.1270.60">
    <property type="entry name" value="Arfaptin homology (AH) domain/BAR domain"/>
    <property type="match status" value="1"/>
</dbReference>
<dbReference type="Pfam" id="PF16746">
    <property type="entry name" value="BAR_3"/>
    <property type="match status" value="1"/>
</dbReference>
<dbReference type="InterPro" id="IPR036770">
    <property type="entry name" value="Ankyrin_rpt-contain_sf"/>
</dbReference>
<evidence type="ECO:0000256" key="1">
    <source>
        <dbReference type="ARBA" id="ARBA00022723"/>
    </source>
</evidence>
<keyword evidence="2 4" id="KW-0863">Zinc-finger</keyword>
<dbReference type="Gene3D" id="2.30.29.30">
    <property type="entry name" value="Pleckstrin-homology domain (PH domain)/Phosphotyrosine-binding domain (PTB)"/>
    <property type="match status" value="1"/>
</dbReference>
<dbReference type="PANTHER" id="PTHR23180">
    <property type="entry name" value="CENTAURIN/ARF"/>
    <property type="match status" value="1"/>
</dbReference>
<feature type="compositionally biased region" description="Polar residues" evidence="6">
    <location>
        <begin position="461"/>
        <end position="471"/>
    </location>
</feature>
<dbReference type="SMART" id="SM00105">
    <property type="entry name" value="ArfGap"/>
    <property type="match status" value="1"/>
</dbReference>
<keyword evidence="1" id="KW-0479">Metal-binding</keyword>
<evidence type="ECO:0000259" key="8">
    <source>
        <dbReference type="PROSITE" id="PS50115"/>
    </source>
</evidence>
<dbReference type="PRINTS" id="PR00405">
    <property type="entry name" value="REVINTRACTNG"/>
</dbReference>
<dbReference type="InterPro" id="IPR027267">
    <property type="entry name" value="AH/BAR_dom_sf"/>
</dbReference>
<dbReference type="Pfam" id="PF00169">
    <property type="entry name" value="PH"/>
    <property type="match status" value="1"/>
</dbReference>
<accession>A0AAW1QMS4</accession>
<gene>
    <name evidence="9" type="ORF">WJX74_003816</name>
</gene>
<dbReference type="CDD" id="cd13250">
    <property type="entry name" value="PH_ACAP"/>
    <property type="match status" value="1"/>
</dbReference>
<reference evidence="9 10" key="1">
    <citation type="journal article" date="2024" name="Nat. Commun.">
        <title>Phylogenomics reveals the evolutionary origins of lichenization in chlorophyte algae.</title>
        <authorList>
            <person name="Puginier C."/>
            <person name="Libourel C."/>
            <person name="Otte J."/>
            <person name="Skaloud P."/>
            <person name="Haon M."/>
            <person name="Grisel S."/>
            <person name="Petersen M."/>
            <person name="Berrin J.G."/>
            <person name="Delaux P.M."/>
            <person name="Dal Grande F."/>
            <person name="Keller J."/>
        </authorList>
    </citation>
    <scope>NUCLEOTIDE SEQUENCE [LARGE SCALE GENOMIC DNA]</scope>
    <source>
        <strain evidence="9 10">SAG 2145</strain>
    </source>
</reference>
<dbReference type="AlphaFoldDB" id="A0AAW1QMS4"/>
<dbReference type="PANTHER" id="PTHR23180:SF160">
    <property type="entry name" value="ADP-RIBOSYLATION FACTOR GTPASE-ACTIVATING PROTEIN EFFECTOR PROTEIN 1"/>
    <property type="match status" value="1"/>
</dbReference>
<dbReference type="InterPro" id="IPR045258">
    <property type="entry name" value="ACAP1/2/3-like"/>
</dbReference>
<keyword evidence="3" id="KW-0862">Zinc</keyword>
<dbReference type="EMBL" id="JALJOS010000030">
    <property type="protein sequence ID" value="KAK9822749.1"/>
    <property type="molecule type" value="Genomic_DNA"/>
</dbReference>
<sequence>MHPLFESLEDCPSFRDTVKEMEERADALNNRCGKLLKGAQKYREGLTGLMESQKRFSEHLQEFCGGMDDESMALGGPGMTKFVAVFEELSWLTRVLRTQLETSLCECLQQNWIKGYIAEAKESRRRCDKKTAEYEAARLKNLGHKNRMDIRGVGAGWKKEDPAKLQSDMEAAQLAADEARFDCARKFADIESRKRHEFLNVMLSTMEAHHRHYKQSSEMLKNLEGDMGEAKLSVSAKQEQQAESLAMLDQDVRDVRDGRTQSRTRAAGPQGQPSQAWQAGGPMQMTSATAAMQAEFNGHIQQTQALGHQNHLVVLKQGWLLKRSSNMRGAWKRRFFVLDSAGMLYYTSNKVVQEKTKSLQNTVNLLTSTVKSDAEEGGEPLRFCFRVVAPDKAYTLQADNEMDRRDWMEAIQVVIACLLNGSVDVSRLKLGKPARPTHHSRSSSLSSDLDMPLSAGLLRTPSRTNSLTASDYESVDLPSDPKASPRSVNVNAASPREMMSPAHSLPGALSPPPISAHHSRTHSSGAPPRPPPSPQPESYIQKLRQIPGNACCADCGARSPDWASLNLGILMCIECSGQHRKLGVHISKVRSITLDTRVWDEPVLAMMASIGNTAANAIWEERLPGLSAVPSGAWDKDVWSADADDDGPGPIGAGLASATSNGASQMHMEDAPAKITSAASAAEKAAFITAKYVDRRYMGPKTRRLPQATAQALLWDSVQAGDAHGAVHACVGGADLNAPFQTDAAAHLAEDAEVRCNKLSSRESGARGQQLGDAPQPAAMRGEFSIVHCACQVGNAGLLEYLLQNGAGCGALDGCGRSPLHYSLLYNHPALACMLLRRNAKCVRDRSGISPLDLALAKGHDSHEELLGLLASQPETC</sequence>
<dbReference type="InterPro" id="IPR011993">
    <property type="entry name" value="PH-like_dom_sf"/>
</dbReference>
<feature type="coiled-coil region" evidence="5">
    <location>
        <begin position="11"/>
        <end position="38"/>
    </location>
</feature>
<feature type="compositionally biased region" description="Basic residues" evidence="6">
    <location>
        <begin position="431"/>
        <end position="441"/>
    </location>
</feature>
<dbReference type="Pfam" id="PF01412">
    <property type="entry name" value="ArfGap"/>
    <property type="match status" value="1"/>
</dbReference>
<dbReference type="InterPro" id="IPR001849">
    <property type="entry name" value="PH_domain"/>
</dbReference>
<dbReference type="PROSITE" id="PS50115">
    <property type="entry name" value="ARFGAP"/>
    <property type="match status" value="1"/>
</dbReference>
<evidence type="ECO:0000256" key="3">
    <source>
        <dbReference type="ARBA" id="ARBA00022833"/>
    </source>
</evidence>
<dbReference type="InterPro" id="IPR001164">
    <property type="entry name" value="ArfGAP_dom"/>
</dbReference>
<evidence type="ECO:0000259" key="7">
    <source>
        <dbReference type="PROSITE" id="PS50003"/>
    </source>
</evidence>
<organism evidence="9 10">
    <name type="scientific">Apatococcus lobatus</name>
    <dbReference type="NCBI Taxonomy" id="904363"/>
    <lineage>
        <taxon>Eukaryota</taxon>
        <taxon>Viridiplantae</taxon>
        <taxon>Chlorophyta</taxon>
        <taxon>core chlorophytes</taxon>
        <taxon>Trebouxiophyceae</taxon>
        <taxon>Chlorellales</taxon>
        <taxon>Chlorellaceae</taxon>
        <taxon>Apatococcus</taxon>
    </lineage>
</organism>
<dbReference type="SUPFAM" id="SSF57863">
    <property type="entry name" value="ArfGap/RecO-like zinc finger"/>
    <property type="match status" value="1"/>
</dbReference>
<dbReference type="InterPro" id="IPR004148">
    <property type="entry name" value="BAR_dom"/>
</dbReference>
<evidence type="ECO:0000313" key="10">
    <source>
        <dbReference type="Proteomes" id="UP001438707"/>
    </source>
</evidence>
<dbReference type="CDD" id="cd08204">
    <property type="entry name" value="ArfGap"/>
    <property type="match status" value="1"/>
</dbReference>
<name>A0AAW1QMS4_9CHLO</name>
<protein>
    <submittedName>
        <fullName evidence="9">Uncharacterized protein</fullName>
    </submittedName>
</protein>
<dbReference type="PROSITE" id="PS50003">
    <property type="entry name" value="PH_DOMAIN"/>
    <property type="match status" value="1"/>
</dbReference>
<dbReference type="SUPFAM" id="SSF103657">
    <property type="entry name" value="BAR/IMD domain-like"/>
    <property type="match status" value="1"/>
</dbReference>
<evidence type="ECO:0000256" key="4">
    <source>
        <dbReference type="PROSITE-ProRule" id="PRU00288"/>
    </source>
</evidence>
<feature type="compositionally biased region" description="Basic and acidic residues" evidence="6">
    <location>
        <begin position="250"/>
        <end position="260"/>
    </location>
</feature>
<dbReference type="SUPFAM" id="SSF50729">
    <property type="entry name" value="PH domain-like"/>
    <property type="match status" value="1"/>
</dbReference>
<comment type="caution">
    <text evidence="9">The sequence shown here is derived from an EMBL/GenBank/DDBJ whole genome shotgun (WGS) entry which is preliminary data.</text>
</comment>
<dbReference type="Pfam" id="PF12796">
    <property type="entry name" value="Ank_2"/>
    <property type="match status" value="1"/>
</dbReference>
<dbReference type="InterPro" id="IPR037278">
    <property type="entry name" value="ARFGAP/RecO"/>
</dbReference>
<keyword evidence="10" id="KW-1185">Reference proteome</keyword>
<dbReference type="InterPro" id="IPR038508">
    <property type="entry name" value="ArfGAP_dom_sf"/>
</dbReference>
<dbReference type="SUPFAM" id="SSF48403">
    <property type="entry name" value="Ankyrin repeat"/>
    <property type="match status" value="1"/>
</dbReference>
<feature type="domain" description="Arf-GAP" evidence="8">
    <location>
        <begin position="537"/>
        <end position="705"/>
    </location>
</feature>
<dbReference type="Proteomes" id="UP001438707">
    <property type="component" value="Unassembled WGS sequence"/>
</dbReference>
<dbReference type="InterPro" id="IPR002110">
    <property type="entry name" value="Ankyrin_rpt"/>
</dbReference>
<feature type="domain" description="PH" evidence="7">
    <location>
        <begin position="313"/>
        <end position="416"/>
    </location>
</feature>
<feature type="compositionally biased region" description="Low complexity" evidence="6">
    <location>
        <begin position="442"/>
        <end position="454"/>
    </location>
</feature>
<proteinExistence type="predicted"/>
<dbReference type="Gene3D" id="1.25.40.20">
    <property type="entry name" value="Ankyrin repeat-containing domain"/>
    <property type="match status" value="1"/>
</dbReference>
<dbReference type="GO" id="GO:0008270">
    <property type="term" value="F:zinc ion binding"/>
    <property type="evidence" value="ECO:0007669"/>
    <property type="project" value="UniProtKB-KW"/>
</dbReference>